<protein>
    <submittedName>
        <fullName evidence="1">Uncharacterized protein</fullName>
    </submittedName>
</protein>
<organism evidence="1 2">
    <name type="scientific">Alloyangia pacifica</name>
    <dbReference type="NCBI Taxonomy" id="311180"/>
    <lineage>
        <taxon>Bacteria</taxon>
        <taxon>Pseudomonadati</taxon>
        <taxon>Pseudomonadota</taxon>
        <taxon>Alphaproteobacteria</taxon>
        <taxon>Rhodobacterales</taxon>
        <taxon>Roseobacteraceae</taxon>
        <taxon>Alloyangia</taxon>
    </lineage>
</organism>
<dbReference type="EMBL" id="FOZW01000015">
    <property type="protein sequence ID" value="SFT21583.1"/>
    <property type="molecule type" value="Genomic_DNA"/>
</dbReference>
<accession>A0A1I6W6H1</accession>
<name>A0A1I6W6H1_9RHOB</name>
<evidence type="ECO:0000313" key="1">
    <source>
        <dbReference type="EMBL" id="SFT21583.1"/>
    </source>
</evidence>
<sequence>MKKQRPITSDAVQGFLQDGGKIEYRPIEASRGWHWELWAIRPDGSETVVISSKTGDDRVFKSADALVNFHLRTFPGSEGVWVPIPKGAESQDAK</sequence>
<evidence type="ECO:0000313" key="2">
    <source>
        <dbReference type="Proteomes" id="UP000199392"/>
    </source>
</evidence>
<keyword evidence="2" id="KW-1185">Reference proteome</keyword>
<gene>
    <name evidence="1" type="ORF">SAMN04488050_11585</name>
</gene>
<dbReference type="RefSeq" id="WP_143015445.1">
    <property type="nucleotide sequence ID" value="NZ_FNCL01000021.1"/>
</dbReference>
<dbReference type="STRING" id="311180.SAMN04488050_11585"/>
<dbReference type="OrthoDB" id="7855491at2"/>
<proteinExistence type="predicted"/>
<dbReference type="Proteomes" id="UP000199392">
    <property type="component" value="Unassembled WGS sequence"/>
</dbReference>
<dbReference type="AlphaFoldDB" id="A0A1I6W6H1"/>
<reference evidence="2" key="1">
    <citation type="submission" date="2016-10" db="EMBL/GenBank/DDBJ databases">
        <authorList>
            <person name="Varghese N."/>
            <person name="Submissions S."/>
        </authorList>
    </citation>
    <scope>NUCLEOTIDE SEQUENCE [LARGE SCALE GENOMIC DNA]</scope>
    <source>
        <strain evidence="2">DSM 26894</strain>
    </source>
</reference>